<keyword evidence="8" id="KW-1185">Reference proteome</keyword>
<keyword evidence="4" id="KW-0503">Monooxygenase</keyword>
<evidence type="ECO:0000256" key="3">
    <source>
        <dbReference type="ARBA" id="ARBA00023002"/>
    </source>
</evidence>
<dbReference type="PANTHER" id="PTHR42847:SF9">
    <property type="entry name" value="BLL6451 PROTEIN"/>
    <property type="match status" value="1"/>
</dbReference>
<dbReference type="EMBL" id="BAABGL010000002">
    <property type="protein sequence ID" value="GAA4384053.1"/>
    <property type="molecule type" value="Genomic_DNA"/>
</dbReference>
<gene>
    <name evidence="7" type="ORF">GCM10023167_04270</name>
</gene>
<organism evidence="7 8">
    <name type="scientific">Brevibacterium pityocampae</name>
    <dbReference type="NCBI Taxonomy" id="506594"/>
    <lineage>
        <taxon>Bacteria</taxon>
        <taxon>Bacillati</taxon>
        <taxon>Actinomycetota</taxon>
        <taxon>Actinomycetes</taxon>
        <taxon>Micrococcales</taxon>
        <taxon>Brevibacteriaceae</taxon>
        <taxon>Brevibacterium</taxon>
    </lineage>
</organism>
<dbReference type="CDD" id="cd01094">
    <property type="entry name" value="Alkanesulfonate_monoxygenase"/>
    <property type="match status" value="1"/>
</dbReference>
<evidence type="ECO:0000259" key="6">
    <source>
        <dbReference type="Pfam" id="PF00296"/>
    </source>
</evidence>
<feature type="region of interest" description="Disordered" evidence="5">
    <location>
        <begin position="378"/>
        <end position="411"/>
    </location>
</feature>
<dbReference type="Pfam" id="PF00296">
    <property type="entry name" value="Bac_luciferase"/>
    <property type="match status" value="1"/>
</dbReference>
<feature type="compositionally biased region" description="Low complexity" evidence="5">
    <location>
        <begin position="382"/>
        <end position="403"/>
    </location>
</feature>
<reference evidence="8" key="1">
    <citation type="journal article" date="2019" name="Int. J. Syst. Evol. Microbiol.">
        <title>The Global Catalogue of Microorganisms (GCM) 10K type strain sequencing project: providing services to taxonomists for standard genome sequencing and annotation.</title>
        <authorList>
            <consortium name="The Broad Institute Genomics Platform"/>
            <consortium name="The Broad Institute Genome Sequencing Center for Infectious Disease"/>
            <person name="Wu L."/>
            <person name="Ma J."/>
        </authorList>
    </citation>
    <scope>NUCLEOTIDE SEQUENCE [LARGE SCALE GENOMIC DNA]</scope>
    <source>
        <strain evidence="8">JCM 17808</strain>
    </source>
</reference>
<feature type="compositionally biased region" description="Basic and acidic residues" evidence="5">
    <location>
        <begin position="268"/>
        <end position="282"/>
    </location>
</feature>
<feature type="domain" description="Luciferase-like" evidence="6">
    <location>
        <begin position="22"/>
        <end position="332"/>
    </location>
</feature>
<evidence type="ECO:0000256" key="5">
    <source>
        <dbReference type="SAM" id="MobiDB-lite"/>
    </source>
</evidence>
<evidence type="ECO:0000256" key="1">
    <source>
        <dbReference type="ARBA" id="ARBA00022630"/>
    </source>
</evidence>
<dbReference type="InterPro" id="IPR011251">
    <property type="entry name" value="Luciferase-like_dom"/>
</dbReference>
<dbReference type="SUPFAM" id="SSF51679">
    <property type="entry name" value="Bacterial luciferase-like"/>
    <property type="match status" value="1"/>
</dbReference>
<keyword evidence="1" id="KW-0285">Flavoprotein</keyword>
<name>A0ABP8J3M9_9MICO</name>
<dbReference type="PANTHER" id="PTHR42847">
    <property type="entry name" value="ALKANESULFONATE MONOOXYGENASE"/>
    <property type="match status" value="1"/>
</dbReference>
<keyword evidence="2" id="KW-0288">FMN</keyword>
<evidence type="ECO:0000256" key="2">
    <source>
        <dbReference type="ARBA" id="ARBA00022643"/>
    </source>
</evidence>
<keyword evidence="3" id="KW-0560">Oxidoreductase</keyword>
<dbReference type="Proteomes" id="UP001500642">
    <property type="component" value="Unassembled WGS sequence"/>
</dbReference>
<sequence length="411" mass="43479">MAEILGMISSQRGSETDPVTGPAVDPGWIRDFARAHEEAGFDRVLIGYSSASPDGFAIASAVLQATERLGVLIAHRPGFVAPTVLGRKLATLDHLSGGGRVAVHHISGGSDAEQARDGDYSTKPERYSRTAEFMQVLRKALNSSEPFDYAGDFYRVADANSAVHPVHPGGIPLWFGGLSEDAVRVGGEHADVYALFGEPKAQVADRIAAIRAVAERTGNHGLSFSMSTRPVVGVTEDEAWAKAEAYLEQAAHNKAAGAEDNPLRLRHKASDERTAESADRLQRLAHQRDVHDERLWFGITKLMGPQGNSSGHVGTGQQVADSLLEYWHLGVQNFLIRGFDQLGDVQDWGEHLIPHLRAGIVARLSVGCGAGNGVAADSSNPGSAIVGSSAGAGSRASVDSSARTASAGLRS</sequence>
<feature type="region of interest" description="Disordered" evidence="5">
    <location>
        <begin position="252"/>
        <end position="282"/>
    </location>
</feature>
<comment type="caution">
    <text evidence="7">The sequence shown here is derived from an EMBL/GenBank/DDBJ whole genome shotgun (WGS) entry which is preliminary data.</text>
</comment>
<dbReference type="Gene3D" id="3.20.20.30">
    <property type="entry name" value="Luciferase-like domain"/>
    <property type="match status" value="1"/>
</dbReference>
<accession>A0ABP8J3M9</accession>
<evidence type="ECO:0000256" key="4">
    <source>
        <dbReference type="ARBA" id="ARBA00023033"/>
    </source>
</evidence>
<protein>
    <submittedName>
        <fullName evidence="7">LLM class flavin-dependent oxidoreductase</fullName>
    </submittedName>
</protein>
<dbReference type="RefSeq" id="WP_345029446.1">
    <property type="nucleotide sequence ID" value="NZ_BAABGL010000002.1"/>
</dbReference>
<proteinExistence type="predicted"/>
<evidence type="ECO:0000313" key="7">
    <source>
        <dbReference type="EMBL" id="GAA4384053.1"/>
    </source>
</evidence>
<dbReference type="InterPro" id="IPR050172">
    <property type="entry name" value="SsuD_RutA_monooxygenase"/>
</dbReference>
<dbReference type="InterPro" id="IPR036661">
    <property type="entry name" value="Luciferase-like_sf"/>
</dbReference>
<evidence type="ECO:0000313" key="8">
    <source>
        <dbReference type="Proteomes" id="UP001500642"/>
    </source>
</evidence>